<dbReference type="AlphaFoldDB" id="S8C8M3"/>
<proteinExistence type="predicted"/>
<dbReference type="Pfam" id="PF07714">
    <property type="entry name" value="PK_Tyr_Ser-Thr"/>
    <property type="match status" value="1"/>
</dbReference>
<keyword evidence="8" id="KW-0067">ATP-binding</keyword>
<dbReference type="Proteomes" id="UP000015453">
    <property type="component" value="Unassembled WGS sequence"/>
</dbReference>
<dbReference type="InterPro" id="IPR050994">
    <property type="entry name" value="At_inactive_RLKs"/>
</dbReference>
<feature type="domain" description="Protein kinase" evidence="13">
    <location>
        <begin position="299"/>
        <end position="573"/>
    </location>
</feature>
<evidence type="ECO:0000256" key="5">
    <source>
        <dbReference type="ARBA" id="ARBA00022729"/>
    </source>
</evidence>
<evidence type="ECO:0000256" key="3">
    <source>
        <dbReference type="ARBA" id="ARBA00022614"/>
    </source>
</evidence>
<dbReference type="InterPro" id="IPR032675">
    <property type="entry name" value="LRR_dom_sf"/>
</dbReference>
<dbReference type="FunFam" id="3.80.10.10:FF:000234">
    <property type="entry name" value="Probable inactive receptor kinase RLK902"/>
    <property type="match status" value="1"/>
</dbReference>
<name>S8C8M3_9LAMI</name>
<dbReference type="InterPro" id="IPR013210">
    <property type="entry name" value="LRR_N_plant-typ"/>
</dbReference>
<evidence type="ECO:0000256" key="2">
    <source>
        <dbReference type="ARBA" id="ARBA00022553"/>
    </source>
</evidence>
<evidence type="ECO:0000256" key="12">
    <source>
        <dbReference type="SAM" id="SignalP"/>
    </source>
</evidence>
<evidence type="ECO:0000259" key="13">
    <source>
        <dbReference type="PROSITE" id="PS50011"/>
    </source>
</evidence>
<dbReference type="PANTHER" id="PTHR48010:SF6">
    <property type="entry name" value="OS01G0223600 PROTEIN"/>
    <property type="match status" value="1"/>
</dbReference>
<gene>
    <name evidence="14" type="ORF">M569_14060</name>
</gene>
<dbReference type="FunFam" id="3.30.200.20:FF:000307">
    <property type="entry name" value="pollen receptor-like kinase 1"/>
    <property type="match status" value="1"/>
</dbReference>
<protein>
    <recommendedName>
        <fullName evidence="13">Protein kinase domain-containing protein</fullName>
    </recommendedName>
</protein>
<keyword evidence="6" id="KW-0677">Repeat</keyword>
<dbReference type="InterPro" id="IPR003591">
    <property type="entry name" value="Leu-rich_rpt_typical-subtyp"/>
</dbReference>
<dbReference type="InterPro" id="IPR001245">
    <property type="entry name" value="Ser-Thr/Tyr_kinase_cat_dom"/>
</dbReference>
<dbReference type="GO" id="GO:0016020">
    <property type="term" value="C:membrane"/>
    <property type="evidence" value="ECO:0007669"/>
    <property type="project" value="UniProtKB-SubCell"/>
</dbReference>
<dbReference type="PROSITE" id="PS50011">
    <property type="entry name" value="PROTEIN_KINASE_DOM"/>
    <property type="match status" value="1"/>
</dbReference>
<evidence type="ECO:0000256" key="6">
    <source>
        <dbReference type="ARBA" id="ARBA00022737"/>
    </source>
</evidence>
<dbReference type="Gene3D" id="3.30.200.20">
    <property type="entry name" value="Phosphorylase Kinase, domain 1"/>
    <property type="match status" value="1"/>
</dbReference>
<dbReference type="InterPro" id="IPR011009">
    <property type="entry name" value="Kinase-like_dom_sf"/>
</dbReference>
<evidence type="ECO:0000256" key="10">
    <source>
        <dbReference type="ARBA" id="ARBA00023136"/>
    </source>
</evidence>
<keyword evidence="4 11" id="KW-0812">Transmembrane</keyword>
<dbReference type="InterPro" id="IPR000719">
    <property type="entry name" value="Prot_kinase_dom"/>
</dbReference>
<dbReference type="Pfam" id="PF08263">
    <property type="entry name" value="LRRNT_2"/>
    <property type="match status" value="1"/>
</dbReference>
<dbReference type="EMBL" id="AUSU01007329">
    <property type="protein sequence ID" value="EPS60741.1"/>
    <property type="molecule type" value="Genomic_DNA"/>
</dbReference>
<dbReference type="GO" id="GO:0004672">
    <property type="term" value="F:protein kinase activity"/>
    <property type="evidence" value="ECO:0007669"/>
    <property type="project" value="InterPro"/>
</dbReference>
<feature type="transmembrane region" description="Helical" evidence="11">
    <location>
        <begin position="228"/>
        <end position="253"/>
    </location>
</feature>
<evidence type="ECO:0000256" key="8">
    <source>
        <dbReference type="ARBA" id="ARBA00022840"/>
    </source>
</evidence>
<dbReference type="GO" id="GO:0006952">
    <property type="term" value="P:defense response"/>
    <property type="evidence" value="ECO:0007669"/>
    <property type="project" value="UniProtKB-ARBA"/>
</dbReference>
<dbReference type="SUPFAM" id="SSF52058">
    <property type="entry name" value="L domain-like"/>
    <property type="match status" value="1"/>
</dbReference>
<dbReference type="PANTHER" id="PTHR48010">
    <property type="entry name" value="OS05G0588300 PROTEIN"/>
    <property type="match status" value="1"/>
</dbReference>
<dbReference type="Gene3D" id="1.10.510.10">
    <property type="entry name" value="Transferase(Phosphotransferase) domain 1"/>
    <property type="match status" value="1"/>
</dbReference>
<evidence type="ECO:0000313" key="15">
    <source>
        <dbReference type="Proteomes" id="UP000015453"/>
    </source>
</evidence>
<keyword evidence="15" id="KW-1185">Reference proteome</keyword>
<evidence type="ECO:0000313" key="14">
    <source>
        <dbReference type="EMBL" id="EPS60741.1"/>
    </source>
</evidence>
<comment type="caution">
    <text evidence="14">The sequence shown here is derived from an EMBL/GenBank/DDBJ whole genome shotgun (WGS) entry which is preliminary data.</text>
</comment>
<accession>S8C8M3</accession>
<dbReference type="PRINTS" id="PR00019">
    <property type="entry name" value="LEURICHRPT"/>
</dbReference>
<feature type="chain" id="PRO_5004549440" description="Protein kinase domain-containing protein" evidence="12">
    <location>
        <begin position="27"/>
        <end position="589"/>
    </location>
</feature>
<dbReference type="Pfam" id="PF13855">
    <property type="entry name" value="LRR_8"/>
    <property type="match status" value="2"/>
</dbReference>
<evidence type="ECO:0000256" key="11">
    <source>
        <dbReference type="SAM" id="Phobius"/>
    </source>
</evidence>
<dbReference type="OrthoDB" id="676979at2759"/>
<evidence type="ECO:0000256" key="1">
    <source>
        <dbReference type="ARBA" id="ARBA00004370"/>
    </source>
</evidence>
<dbReference type="Gene3D" id="3.80.10.10">
    <property type="entry name" value="Ribonuclease Inhibitor"/>
    <property type="match status" value="1"/>
</dbReference>
<feature type="signal peptide" evidence="12">
    <location>
        <begin position="1"/>
        <end position="26"/>
    </location>
</feature>
<dbReference type="GO" id="GO:0005524">
    <property type="term" value="F:ATP binding"/>
    <property type="evidence" value="ECO:0007669"/>
    <property type="project" value="UniProtKB-KW"/>
</dbReference>
<keyword evidence="9 11" id="KW-1133">Transmembrane helix</keyword>
<dbReference type="SMART" id="SM00369">
    <property type="entry name" value="LRR_TYP"/>
    <property type="match status" value="3"/>
</dbReference>
<evidence type="ECO:0000256" key="4">
    <source>
        <dbReference type="ARBA" id="ARBA00022692"/>
    </source>
</evidence>
<keyword evidence="7" id="KW-0547">Nucleotide-binding</keyword>
<organism evidence="14 15">
    <name type="scientific">Genlisea aurea</name>
    <dbReference type="NCBI Taxonomy" id="192259"/>
    <lineage>
        <taxon>Eukaryota</taxon>
        <taxon>Viridiplantae</taxon>
        <taxon>Streptophyta</taxon>
        <taxon>Embryophyta</taxon>
        <taxon>Tracheophyta</taxon>
        <taxon>Spermatophyta</taxon>
        <taxon>Magnoliopsida</taxon>
        <taxon>eudicotyledons</taxon>
        <taxon>Gunneridae</taxon>
        <taxon>Pentapetalae</taxon>
        <taxon>asterids</taxon>
        <taxon>lamiids</taxon>
        <taxon>Lamiales</taxon>
        <taxon>Lentibulariaceae</taxon>
        <taxon>Genlisea</taxon>
    </lineage>
</organism>
<keyword evidence="2" id="KW-0597">Phosphoprotein</keyword>
<keyword evidence="5 12" id="KW-0732">Signal</keyword>
<dbReference type="FunFam" id="1.10.510.10:FF:000095">
    <property type="entry name" value="protein STRUBBELIG-RECEPTOR FAMILY 8"/>
    <property type="match status" value="1"/>
</dbReference>
<dbReference type="InterPro" id="IPR001611">
    <property type="entry name" value="Leu-rich_rpt"/>
</dbReference>
<reference evidence="14 15" key="1">
    <citation type="journal article" date="2013" name="BMC Genomics">
        <title>The miniature genome of a carnivorous plant Genlisea aurea contains a low number of genes and short non-coding sequences.</title>
        <authorList>
            <person name="Leushkin E.V."/>
            <person name="Sutormin R.A."/>
            <person name="Nabieva E.R."/>
            <person name="Penin A.A."/>
            <person name="Kondrashov A.S."/>
            <person name="Logacheva M.D."/>
        </authorList>
    </citation>
    <scope>NUCLEOTIDE SEQUENCE [LARGE SCALE GENOMIC DNA]</scope>
</reference>
<comment type="subcellular location">
    <subcellularLocation>
        <location evidence="1">Membrane</location>
    </subcellularLocation>
</comment>
<keyword evidence="3" id="KW-0433">Leucine-rich repeat</keyword>
<dbReference type="GO" id="GO:0051707">
    <property type="term" value="P:response to other organism"/>
    <property type="evidence" value="ECO:0007669"/>
    <property type="project" value="UniProtKB-ARBA"/>
</dbReference>
<keyword evidence="10 11" id="KW-0472">Membrane</keyword>
<sequence length="589" mass="64796">MDDKLQLQISWRLLLLLLLLLRSAASDSLLQADKKALLDFGAKHIHTRRLNWSSGEENICTAWTGISCDEAGTRVTSVRLPGFGFRGPIPDNTLSRLSALQILSLRSNAISGNLPESFKSLKSLTYLHLQRNNFSGPLPENFSAWTNLTAVDLSYNSFAGIIPASLGTLPNLQSLNLSHNKLIGTLPESLQKFPKSAFTGNDDSLLHYSVADSSVTPPQHRSRMSERALLGIIIAGSILGVIGFTLLLLVYILRRSDGFSSNKLATIKGSEKSTVPRDDNRVVFFDGCSYAFDLEDLLSASAEVLGKGIFGMSYKAILEDATVVVVKRLKDNGRSVGRKEFQQMMEVVGGIRHENVAELRGYYYSKDEKLMVYDYYAHGNVASMLHGKRGAGDDRPPLDWKSRTNVALGAARGVARIHCENLVHGNLKLSNIFLNPKSFGCVSDLGLSTIMGSLSPSVARASGYRAPEVTDTRRATQASDVYSFGVVLLELLTGKSPVVTTGGEEMVHLVRWVHSVVREEWTAEVFDVELLRVPGVEEELVEMLQIALACVVRAPEKRPKMPEVVKMIEDAIVDDDNNRDGEEEEEEEA</sequence>
<dbReference type="SUPFAM" id="SSF56112">
    <property type="entry name" value="Protein kinase-like (PK-like)"/>
    <property type="match status" value="1"/>
</dbReference>
<evidence type="ECO:0000256" key="7">
    <source>
        <dbReference type="ARBA" id="ARBA00022741"/>
    </source>
</evidence>
<evidence type="ECO:0000256" key="9">
    <source>
        <dbReference type="ARBA" id="ARBA00022989"/>
    </source>
</evidence>